<dbReference type="OrthoDB" id="10469276at2759"/>
<organism evidence="1 2">
    <name type="scientific">Caenorhabditis nigoni</name>
    <dbReference type="NCBI Taxonomy" id="1611254"/>
    <lineage>
        <taxon>Eukaryota</taxon>
        <taxon>Metazoa</taxon>
        <taxon>Ecdysozoa</taxon>
        <taxon>Nematoda</taxon>
        <taxon>Chromadorea</taxon>
        <taxon>Rhabditida</taxon>
        <taxon>Rhabditina</taxon>
        <taxon>Rhabditomorpha</taxon>
        <taxon>Rhabditoidea</taxon>
        <taxon>Rhabditidae</taxon>
        <taxon>Peloderinae</taxon>
        <taxon>Caenorhabditis</taxon>
    </lineage>
</organism>
<evidence type="ECO:0000313" key="1">
    <source>
        <dbReference type="EMBL" id="PIC13223.1"/>
    </source>
</evidence>
<dbReference type="Proteomes" id="UP000230233">
    <property type="component" value="Unassembled WGS sequence"/>
</dbReference>
<reference evidence="2" key="1">
    <citation type="submission" date="2017-10" db="EMBL/GenBank/DDBJ databases">
        <title>Rapid genome shrinkage in a self-fertile nematode reveals novel sperm competition proteins.</title>
        <authorList>
            <person name="Yin D."/>
            <person name="Schwarz E.M."/>
            <person name="Thomas C.G."/>
            <person name="Felde R.L."/>
            <person name="Korf I.F."/>
            <person name="Cutter A.D."/>
            <person name="Schartner C.M."/>
            <person name="Ralston E.J."/>
            <person name="Meyer B.J."/>
            <person name="Haag E.S."/>
        </authorList>
    </citation>
    <scope>NUCLEOTIDE SEQUENCE [LARGE SCALE GENOMIC DNA]</scope>
    <source>
        <strain evidence="2">JU1422</strain>
    </source>
</reference>
<accession>A0A2G5SE67</accession>
<keyword evidence="2" id="KW-1185">Reference proteome</keyword>
<comment type="caution">
    <text evidence="1">The sequence shown here is derived from an EMBL/GenBank/DDBJ whole genome shotgun (WGS) entry which is preliminary data.</text>
</comment>
<gene>
    <name evidence="1" type="ORF">B9Z55_027872</name>
</gene>
<name>A0A2G5SE67_9PELO</name>
<dbReference type="EMBL" id="PDUG01000014">
    <property type="protein sequence ID" value="PIC13223.1"/>
    <property type="molecule type" value="Genomic_DNA"/>
</dbReference>
<dbReference type="AlphaFoldDB" id="A0A2G5SE67"/>
<sequence>MIAEKYNFNDLKKNHQNHRKILFSGRFVRTNSIPTFSEYYAVFLPVLNAAHQRLVSEVKQRENTIEAKDVANQTLMGNVLQYMKDLVEKNANIVELQSHHYEIIFRFIM</sequence>
<protein>
    <submittedName>
        <fullName evidence="1">Uncharacterized protein</fullName>
    </submittedName>
</protein>
<evidence type="ECO:0000313" key="2">
    <source>
        <dbReference type="Proteomes" id="UP000230233"/>
    </source>
</evidence>
<proteinExistence type="predicted"/>